<dbReference type="Pfam" id="PF13367">
    <property type="entry name" value="PrsW-protease"/>
    <property type="match status" value="1"/>
</dbReference>
<keyword evidence="1" id="KW-1133">Transmembrane helix</keyword>
<feature type="transmembrane region" description="Helical" evidence="1">
    <location>
        <begin position="120"/>
        <end position="144"/>
    </location>
</feature>
<organism evidence="2 3">
    <name type="scientific">Arthrobacter vasquezii</name>
    <dbReference type="NCBI Taxonomy" id="2977629"/>
    <lineage>
        <taxon>Bacteria</taxon>
        <taxon>Bacillati</taxon>
        <taxon>Actinomycetota</taxon>
        <taxon>Actinomycetes</taxon>
        <taxon>Micrococcales</taxon>
        <taxon>Micrococcaceae</taxon>
        <taxon>Arthrobacter</taxon>
    </lineage>
</organism>
<protein>
    <submittedName>
        <fullName evidence="2">PrsW family intramembrane metalloprotease</fullName>
    </submittedName>
</protein>
<evidence type="ECO:0000256" key="1">
    <source>
        <dbReference type="SAM" id="Phobius"/>
    </source>
</evidence>
<gene>
    <name evidence="2" type="ORF">P4U43_02590</name>
</gene>
<name>A0ABT6CT23_9MICC</name>
<feature type="transmembrane region" description="Helical" evidence="1">
    <location>
        <begin position="237"/>
        <end position="259"/>
    </location>
</feature>
<feature type="transmembrane region" description="Helical" evidence="1">
    <location>
        <begin position="266"/>
        <end position="285"/>
    </location>
</feature>
<dbReference type="EMBL" id="JAROKN010000003">
    <property type="protein sequence ID" value="MDF9276672.1"/>
    <property type="molecule type" value="Genomic_DNA"/>
</dbReference>
<feature type="transmembrane region" description="Helical" evidence="1">
    <location>
        <begin position="87"/>
        <end position="108"/>
    </location>
</feature>
<dbReference type="PANTHER" id="PTHR36844:SF1">
    <property type="entry name" value="PROTEASE PRSW"/>
    <property type="match status" value="1"/>
</dbReference>
<dbReference type="RefSeq" id="WP_277357311.1">
    <property type="nucleotide sequence ID" value="NZ_JAROKN010000003.1"/>
</dbReference>
<feature type="transmembrane region" description="Helical" evidence="1">
    <location>
        <begin position="297"/>
        <end position="318"/>
    </location>
</feature>
<evidence type="ECO:0000313" key="2">
    <source>
        <dbReference type="EMBL" id="MDF9276672.1"/>
    </source>
</evidence>
<accession>A0ABT6CT23</accession>
<evidence type="ECO:0000313" key="3">
    <source>
        <dbReference type="Proteomes" id="UP001220456"/>
    </source>
</evidence>
<dbReference type="Proteomes" id="UP001220456">
    <property type="component" value="Unassembled WGS sequence"/>
</dbReference>
<keyword evidence="2" id="KW-0378">Hydrolase</keyword>
<keyword evidence="2" id="KW-0645">Protease</keyword>
<feature type="transmembrane region" description="Helical" evidence="1">
    <location>
        <begin position="164"/>
        <end position="183"/>
    </location>
</feature>
<feature type="transmembrane region" description="Helical" evidence="1">
    <location>
        <begin position="195"/>
        <end position="217"/>
    </location>
</feature>
<keyword evidence="1" id="KW-0812">Transmembrane</keyword>
<dbReference type="PANTHER" id="PTHR36844">
    <property type="entry name" value="PROTEASE PRSW"/>
    <property type="match status" value="1"/>
</dbReference>
<dbReference type="InterPro" id="IPR026898">
    <property type="entry name" value="PrsW"/>
</dbReference>
<dbReference type="GO" id="GO:0008237">
    <property type="term" value="F:metallopeptidase activity"/>
    <property type="evidence" value="ECO:0007669"/>
    <property type="project" value="UniProtKB-KW"/>
</dbReference>
<proteinExistence type="predicted"/>
<feature type="transmembrane region" description="Helical" evidence="1">
    <location>
        <begin position="60"/>
        <end position="81"/>
    </location>
</feature>
<keyword evidence="3" id="KW-1185">Reference proteome</keyword>
<reference evidence="2 3" key="1">
    <citation type="journal article" date="2023" name="Int. J. Syst. Evol. Microbiol.">
        <title>Arthrobacter vasquezii sp. nov., isolated from a soil sample from Union Glacier, Antarctica.</title>
        <authorList>
            <person name="Valenzuela-Ibaceta F."/>
            <person name="Carrasco V."/>
            <person name="Lagos-Moraga S."/>
            <person name="Dietz-Vargas C."/>
            <person name="Navarro C.A."/>
            <person name="Perez-Donoso J.M."/>
        </authorList>
    </citation>
    <scope>NUCLEOTIDE SEQUENCE [LARGE SCALE GENOMIC DNA]</scope>
    <source>
        <strain evidence="2 3">EH-1B-1</strain>
    </source>
</reference>
<sequence>MSMNAGRPYSEPRRTVQPAAQPPLGMWQQVSPGPPIPSPAHLPPGMESLGREHSRPVRAAVVNGLLLVFAALILGGVAVLVTVQLGAAALVLCAALALVPLAICLAGIRWVDRWDPEPRGALTFAFLWGAGMSVAVTLLLGPVVTALLSVGLEGTSPDIIGPVFQAPLVEEAAKGLGVLILALSRRTHFDGPVDGMVYAGTVAAGFAFTENILYFGSAITDPAGLGGLITVFVMRGLFSPFAHVMFTGALGVVLGMVVAKGRGKGRLLGAFAIGLLPAIAGHMLWNGGLVVLFTDFFSFYFLVQVPLFLVVIAVVLGLRRAERAVTYQRLAEYSGAGWLTNQELEMVAAPRGRSSAMAWARAVGAGPGMKQFINTGVRLAFVRQRLRAGHAATHDPQLEVHLLHELDAARRRILNAASARRV</sequence>
<comment type="caution">
    <text evidence="2">The sequence shown here is derived from an EMBL/GenBank/DDBJ whole genome shotgun (WGS) entry which is preliminary data.</text>
</comment>
<keyword evidence="2" id="KW-0482">Metalloprotease</keyword>
<keyword evidence="1" id="KW-0472">Membrane</keyword>